<dbReference type="EMBL" id="JAWJAY010001064">
    <property type="protein sequence ID" value="MDV2888192.1"/>
    <property type="molecule type" value="Genomic_DNA"/>
</dbReference>
<dbReference type="Proteomes" id="UP001285636">
    <property type="component" value="Unassembled WGS sequence"/>
</dbReference>
<feature type="non-terminal residue" evidence="1">
    <location>
        <position position="1"/>
    </location>
</feature>
<proteinExistence type="predicted"/>
<reference evidence="1" key="1">
    <citation type="submission" date="2023-10" db="EMBL/GenBank/DDBJ databases">
        <title>Screening of Alkalihalophilus pseudofirmusBZ-TG-HK211 and Its Alleviation of Salt Stress on Rapeseed Growth.</title>
        <authorList>
            <person name="Zhao B."/>
            <person name="Guo T."/>
        </authorList>
    </citation>
    <scope>NUCLEOTIDE SEQUENCE</scope>
    <source>
        <strain evidence="1">BZ-TG-HK211</strain>
    </source>
</reference>
<dbReference type="AlphaFoldDB" id="A0AAJ2U5Y0"/>
<feature type="non-terminal residue" evidence="1">
    <location>
        <position position="84"/>
    </location>
</feature>
<dbReference type="RefSeq" id="WP_323468189.1">
    <property type="nucleotide sequence ID" value="NZ_JAWJAY010001064.1"/>
</dbReference>
<protein>
    <submittedName>
        <fullName evidence="1">Uncharacterized protein</fullName>
    </submittedName>
</protein>
<accession>A0AAJ2U5Y0</accession>
<name>A0AAJ2U5Y0_ALKPS</name>
<sequence>IPIFSLFYLKLLAKKKGIQLIHDSVEWYSPEEFSLGKFSPSYIINNKYNTKWIDRNFKVVAISEYLKKHYLSRKIRSIRIPVIM</sequence>
<evidence type="ECO:0000313" key="1">
    <source>
        <dbReference type="EMBL" id="MDV2888192.1"/>
    </source>
</evidence>
<organism evidence="1 2">
    <name type="scientific">Alkalihalophilus pseudofirmus</name>
    <name type="common">Bacillus pseudofirmus</name>
    <dbReference type="NCBI Taxonomy" id="79885"/>
    <lineage>
        <taxon>Bacteria</taxon>
        <taxon>Bacillati</taxon>
        <taxon>Bacillota</taxon>
        <taxon>Bacilli</taxon>
        <taxon>Bacillales</taxon>
        <taxon>Bacillaceae</taxon>
        <taxon>Alkalihalophilus</taxon>
    </lineage>
</organism>
<comment type="caution">
    <text evidence="1">The sequence shown here is derived from an EMBL/GenBank/DDBJ whole genome shotgun (WGS) entry which is preliminary data.</text>
</comment>
<evidence type="ECO:0000313" key="2">
    <source>
        <dbReference type="Proteomes" id="UP001285636"/>
    </source>
</evidence>
<gene>
    <name evidence="1" type="ORF">RYX45_23800</name>
</gene>